<dbReference type="Gene3D" id="2.40.70.10">
    <property type="entry name" value="Acid Proteases"/>
    <property type="match status" value="1"/>
</dbReference>
<keyword evidence="1" id="KW-0378">Hydrolase</keyword>
<dbReference type="OrthoDB" id="2506366at2759"/>
<protein>
    <recommendedName>
        <fullName evidence="2">Retropepsins domain-containing protein</fullName>
    </recommendedName>
</protein>
<evidence type="ECO:0000313" key="4">
    <source>
        <dbReference type="Proteomes" id="UP000765509"/>
    </source>
</evidence>
<dbReference type="CDD" id="cd00303">
    <property type="entry name" value="retropepsin_like"/>
    <property type="match status" value="1"/>
</dbReference>
<keyword evidence="4" id="KW-1185">Reference proteome</keyword>
<dbReference type="InterPro" id="IPR021109">
    <property type="entry name" value="Peptidase_aspartic_dom_sf"/>
</dbReference>
<organism evidence="3 4">
    <name type="scientific">Austropuccinia psidii MF-1</name>
    <dbReference type="NCBI Taxonomy" id="1389203"/>
    <lineage>
        <taxon>Eukaryota</taxon>
        <taxon>Fungi</taxon>
        <taxon>Dikarya</taxon>
        <taxon>Basidiomycota</taxon>
        <taxon>Pucciniomycotina</taxon>
        <taxon>Pucciniomycetes</taxon>
        <taxon>Pucciniales</taxon>
        <taxon>Sphaerophragmiaceae</taxon>
        <taxon>Austropuccinia</taxon>
    </lineage>
</organism>
<feature type="domain" description="Retropepsins" evidence="2">
    <location>
        <begin position="94"/>
        <end position="190"/>
    </location>
</feature>
<dbReference type="SUPFAM" id="SSF50630">
    <property type="entry name" value="Acid proteases"/>
    <property type="match status" value="1"/>
</dbReference>
<reference evidence="3" key="1">
    <citation type="submission" date="2021-03" db="EMBL/GenBank/DDBJ databases">
        <title>Draft genome sequence of rust myrtle Austropuccinia psidii MF-1, a brazilian biotype.</title>
        <authorList>
            <person name="Quecine M.C."/>
            <person name="Pachon D.M.R."/>
            <person name="Bonatelli M.L."/>
            <person name="Correr F.H."/>
            <person name="Franceschini L.M."/>
            <person name="Leite T.F."/>
            <person name="Margarido G.R.A."/>
            <person name="Almeida C.A."/>
            <person name="Ferrarezi J.A."/>
            <person name="Labate C.A."/>
        </authorList>
    </citation>
    <scope>NUCLEOTIDE SEQUENCE</scope>
    <source>
        <strain evidence="3">MF-1</strain>
    </source>
</reference>
<dbReference type="GO" id="GO:0016787">
    <property type="term" value="F:hydrolase activity"/>
    <property type="evidence" value="ECO:0007669"/>
    <property type="project" value="UniProtKB-KW"/>
</dbReference>
<evidence type="ECO:0000313" key="3">
    <source>
        <dbReference type="EMBL" id="MBW0532821.1"/>
    </source>
</evidence>
<evidence type="ECO:0000256" key="1">
    <source>
        <dbReference type="ARBA" id="ARBA00022801"/>
    </source>
</evidence>
<dbReference type="EMBL" id="AVOT02038042">
    <property type="protein sequence ID" value="MBW0532821.1"/>
    <property type="molecule type" value="Genomic_DNA"/>
</dbReference>
<accession>A0A9Q3F9E7</accession>
<proteinExistence type="predicted"/>
<dbReference type="Pfam" id="PF00077">
    <property type="entry name" value="RVP"/>
    <property type="match status" value="1"/>
</dbReference>
<gene>
    <name evidence="3" type="ORF">O181_072536</name>
</gene>
<evidence type="ECO:0000259" key="2">
    <source>
        <dbReference type="Pfam" id="PF00077"/>
    </source>
</evidence>
<sequence length="208" mass="23551">MELKKKVKSTANNPKLIIEHVMKKILEQKINVTLEEIFTMSPTFIDKLQNSTTQEKEVVKSGKTSNIQERLLSLELWDYDTPRLHYACPFGFMEVFIGREESPTMALVDTGSEIHMIPEEIAIEASLTSRKLNMNLRGIGQHTPSFVGLSELTPITMITGEEKEIHLFIAKGAVHTILGRPFLADDNVELEFSHKQGKIFGYPQQDGH</sequence>
<dbReference type="AlphaFoldDB" id="A0A9Q3F9E7"/>
<dbReference type="InterPro" id="IPR018061">
    <property type="entry name" value="Retropepsins"/>
</dbReference>
<comment type="caution">
    <text evidence="3">The sequence shown here is derived from an EMBL/GenBank/DDBJ whole genome shotgun (WGS) entry which is preliminary data.</text>
</comment>
<dbReference type="Proteomes" id="UP000765509">
    <property type="component" value="Unassembled WGS sequence"/>
</dbReference>
<name>A0A9Q3F9E7_9BASI</name>